<keyword evidence="2 4" id="KW-0812">Transmembrane</keyword>
<keyword evidence="3 4" id="KW-0472">Membrane</keyword>
<organism evidence="5 6">
    <name type="scientific">Tetraparma gracilis</name>
    <dbReference type="NCBI Taxonomy" id="2962635"/>
    <lineage>
        <taxon>Eukaryota</taxon>
        <taxon>Sar</taxon>
        <taxon>Stramenopiles</taxon>
        <taxon>Ochrophyta</taxon>
        <taxon>Bolidophyceae</taxon>
        <taxon>Parmales</taxon>
        <taxon>Triparmaceae</taxon>
        <taxon>Tetraparma</taxon>
    </lineage>
</organism>
<feature type="non-terminal residue" evidence="5">
    <location>
        <position position="180"/>
    </location>
</feature>
<protein>
    <submittedName>
        <fullName evidence="5">Uncharacterized protein</fullName>
    </submittedName>
</protein>
<evidence type="ECO:0000256" key="1">
    <source>
        <dbReference type="ARBA" id="ARBA00004370"/>
    </source>
</evidence>
<gene>
    <name evidence="5" type="ORF">TeGR_g12111</name>
</gene>
<accession>A0ABQ6MYJ6</accession>
<reference evidence="5 6" key="1">
    <citation type="journal article" date="2023" name="Commun. Biol.">
        <title>Genome analysis of Parmales, the sister group of diatoms, reveals the evolutionary specialization of diatoms from phago-mixotrophs to photoautotrophs.</title>
        <authorList>
            <person name="Ban H."/>
            <person name="Sato S."/>
            <person name="Yoshikawa S."/>
            <person name="Yamada K."/>
            <person name="Nakamura Y."/>
            <person name="Ichinomiya M."/>
            <person name="Sato N."/>
            <person name="Blanc-Mathieu R."/>
            <person name="Endo H."/>
            <person name="Kuwata A."/>
            <person name="Ogata H."/>
        </authorList>
    </citation>
    <scope>NUCLEOTIDE SEQUENCE [LARGE SCALE GENOMIC DNA]</scope>
</reference>
<name>A0ABQ6MYJ6_9STRA</name>
<dbReference type="PANTHER" id="PTHR47567:SF1">
    <property type="entry name" value="NAD-DEPENDENT EPIMERASE_DEHYDRATASE DOMAIN-CONTAINING PROTEIN"/>
    <property type="match status" value="1"/>
</dbReference>
<keyword evidence="6" id="KW-1185">Reference proteome</keyword>
<evidence type="ECO:0000313" key="5">
    <source>
        <dbReference type="EMBL" id="GMI35904.1"/>
    </source>
</evidence>
<dbReference type="SUPFAM" id="SSF103506">
    <property type="entry name" value="Mitochondrial carrier"/>
    <property type="match status" value="1"/>
</dbReference>
<comment type="subcellular location">
    <subcellularLocation>
        <location evidence="1">Membrane</location>
    </subcellularLocation>
</comment>
<evidence type="ECO:0000313" key="6">
    <source>
        <dbReference type="Proteomes" id="UP001165060"/>
    </source>
</evidence>
<dbReference type="PANTHER" id="PTHR47567">
    <property type="entry name" value="MITOCHONDRIAL SUBSTRATE/SOLUTE CARRIER"/>
    <property type="match status" value="1"/>
</dbReference>
<evidence type="ECO:0000256" key="3">
    <source>
        <dbReference type="ARBA" id="ARBA00023136"/>
    </source>
</evidence>
<dbReference type="Proteomes" id="UP001165060">
    <property type="component" value="Unassembled WGS sequence"/>
</dbReference>
<dbReference type="InterPro" id="IPR023395">
    <property type="entry name" value="MCP_dom_sf"/>
</dbReference>
<dbReference type="Gene3D" id="1.50.40.10">
    <property type="entry name" value="Mitochondrial carrier domain"/>
    <property type="match status" value="1"/>
</dbReference>
<dbReference type="EMBL" id="BRYB01000711">
    <property type="protein sequence ID" value="GMI35904.1"/>
    <property type="molecule type" value="Genomic_DNA"/>
</dbReference>
<keyword evidence="4" id="KW-1133">Transmembrane helix</keyword>
<proteinExistence type="predicted"/>
<sequence length="180" mass="19131">MEDGSDGSTALSAILSRAGRRAVGGGLPGAAAGLIQVLTLMWVRTTMNYQYRYGTTMSQALRTLYAQGGVPRFYKGVEFAIVQGPLARFGSTAANDGVNALVQALRATNHWGPGRATFAASLIVGLWRMFLMPLDTCKTVLQVDSTAGFRNLVRKVKAGKISVLYQGSMANALAAIVGHY</sequence>
<feature type="transmembrane region" description="Helical" evidence="4">
    <location>
        <begin position="22"/>
        <end position="43"/>
    </location>
</feature>
<evidence type="ECO:0000256" key="4">
    <source>
        <dbReference type="SAM" id="Phobius"/>
    </source>
</evidence>
<evidence type="ECO:0000256" key="2">
    <source>
        <dbReference type="ARBA" id="ARBA00022692"/>
    </source>
</evidence>
<comment type="caution">
    <text evidence="5">The sequence shown here is derived from an EMBL/GenBank/DDBJ whole genome shotgun (WGS) entry which is preliminary data.</text>
</comment>